<reference evidence="3" key="1">
    <citation type="journal article" date="2019" name="Int. J. Syst. Evol. Microbiol.">
        <title>The Global Catalogue of Microorganisms (GCM) 10K type strain sequencing project: providing services to taxonomists for standard genome sequencing and annotation.</title>
        <authorList>
            <consortium name="The Broad Institute Genomics Platform"/>
            <consortium name="The Broad Institute Genome Sequencing Center for Infectious Disease"/>
            <person name="Wu L."/>
            <person name="Ma J."/>
        </authorList>
    </citation>
    <scope>NUCLEOTIDE SEQUENCE [LARGE SCALE GENOMIC DNA]</scope>
    <source>
        <strain evidence="3">KCTC 52042</strain>
    </source>
</reference>
<dbReference type="RefSeq" id="WP_390301981.1">
    <property type="nucleotide sequence ID" value="NZ_JBHULI010000024.1"/>
</dbReference>
<feature type="domain" description="Calcineurin-like phosphoesterase" evidence="1">
    <location>
        <begin position="30"/>
        <end position="160"/>
    </location>
</feature>
<keyword evidence="2" id="KW-0378">Hydrolase</keyword>
<dbReference type="EMBL" id="JBHULI010000024">
    <property type="protein sequence ID" value="MFD2532831.1"/>
    <property type="molecule type" value="Genomic_DNA"/>
</dbReference>
<proteinExistence type="predicted"/>
<accession>A0ABW5JL89</accession>
<sequence>MKFKNSKEFTIQDQKLYLLPQKAVLWKDERILIISDLHLGKSGHFRKHGIAVPENVNQSNIERLDDLMMKYHPGKLVFLGDLFHSKRNNEVEQFEDWRKSHASTEMILTIGNHDLLTQFEFEKMGLTCVNQYQAGPFLFLHDDALNDDSSFYSISGHIHPSVKLKAKGRQNIYTPCFYFGKERALLPAFGAFTGNYRIKPAQNDSVFAVVEQKVIDISSII</sequence>
<dbReference type="GO" id="GO:0004519">
    <property type="term" value="F:endonuclease activity"/>
    <property type="evidence" value="ECO:0007669"/>
    <property type="project" value="UniProtKB-KW"/>
</dbReference>
<dbReference type="GO" id="GO:0016787">
    <property type="term" value="F:hydrolase activity"/>
    <property type="evidence" value="ECO:0007669"/>
    <property type="project" value="UniProtKB-KW"/>
</dbReference>
<evidence type="ECO:0000313" key="3">
    <source>
        <dbReference type="Proteomes" id="UP001597460"/>
    </source>
</evidence>
<comment type="caution">
    <text evidence="2">The sequence shown here is derived from an EMBL/GenBank/DDBJ whole genome shotgun (WGS) entry which is preliminary data.</text>
</comment>
<dbReference type="Pfam" id="PF00149">
    <property type="entry name" value="Metallophos"/>
    <property type="match status" value="1"/>
</dbReference>
<dbReference type="PANTHER" id="PTHR39323:SF1">
    <property type="entry name" value="BLR1149 PROTEIN"/>
    <property type="match status" value="1"/>
</dbReference>
<dbReference type="EC" id="3.1.-.-" evidence="2"/>
<evidence type="ECO:0000259" key="1">
    <source>
        <dbReference type="Pfam" id="PF00149"/>
    </source>
</evidence>
<keyword evidence="2" id="KW-0540">Nuclease</keyword>
<protein>
    <submittedName>
        <fullName evidence="2">Ligase-associated DNA damage response endonuclease PdeM</fullName>
        <ecNumber evidence="2">3.1.-.-</ecNumber>
    </submittedName>
</protein>
<organism evidence="2 3">
    <name type="scientific">Gracilimonas halophila</name>
    <dbReference type="NCBI Taxonomy" id="1834464"/>
    <lineage>
        <taxon>Bacteria</taxon>
        <taxon>Pseudomonadati</taxon>
        <taxon>Balneolota</taxon>
        <taxon>Balneolia</taxon>
        <taxon>Balneolales</taxon>
        <taxon>Balneolaceae</taxon>
        <taxon>Gracilimonas</taxon>
    </lineage>
</organism>
<dbReference type="SUPFAM" id="SSF56300">
    <property type="entry name" value="Metallo-dependent phosphatases"/>
    <property type="match status" value="1"/>
</dbReference>
<dbReference type="NCBIfam" id="TIGR04123">
    <property type="entry name" value="P_estr_lig_assc"/>
    <property type="match status" value="1"/>
</dbReference>
<evidence type="ECO:0000313" key="2">
    <source>
        <dbReference type="EMBL" id="MFD2532831.1"/>
    </source>
</evidence>
<keyword evidence="2" id="KW-0436">Ligase</keyword>
<keyword evidence="3" id="KW-1185">Reference proteome</keyword>
<dbReference type="PANTHER" id="PTHR39323">
    <property type="entry name" value="BLR1149 PROTEIN"/>
    <property type="match status" value="1"/>
</dbReference>
<dbReference type="Proteomes" id="UP001597460">
    <property type="component" value="Unassembled WGS sequence"/>
</dbReference>
<dbReference type="InterPro" id="IPR026336">
    <property type="entry name" value="PdeM-like"/>
</dbReference>
<dbReference type="InterPro" id="IPR024173">
    <property type="entry name" value="Pesterase_MJ0037-like"/>
</dbReference>
<dbReference type="GO" id="GO:0016874">
    <property type="term" value="F:ligase activity"/>
    <property type="evidence" value="ECO:0007669"/>
    <property type="project" value="UniProtKB-KW"/>
</dbReference>
<name>A0ABW5JL89_9BACT</name>
<keyword evidence="2" id="KW-0255">Endonuclease</keyword>
<dbReference type="PIRSF" id="PIRSF000887">
    <property type="entry name" value="Pesterase_MJ0037"/>
    <property type="match status" value="1"/>
</dbReference>
<dbReference type="Gene3D" id="3.60.21.10">
    <property type="match status" value="1"/>
</dbReference>
<dbReference type="InterPro" id="IPR004843">
    <property type="entry name" value="Calcineurin-like_PHP"/>
</dbReference>
<gene>
    <name evidence="2" type="primary">pdeM</name>
    <name evidence="2" type="ORF">ACFSVN_10270</name>
</gene>
<dbReference type="InterPro" id="IPR029052">
    <property type="entry name" value="Metallo-depent_PP-like"/>
</dbReference>